<dbReference type="Pfam" id="PF01757">
    <property type="entry name" value="Acyl_transf_3"/>
    <property type="match status" value="1"/>
</dbReference>
<sequence>MELREPRQLVDALVCISLRDDQRCLDRVQTNRATSRIHVPPRAHHCGAHRRLDRRLSVVEVSLLRRAFHRSVGREGGLFRPPYYHLYFLFLIGGFYVFAPPIAAAISILPRSQSLVMSGLALAFASITLTAQGLNSNALTFFVPYLGYFALGALLLDARVRPGPTAALFACAVLITAALTFVVVSKRGVNSRWGLYFYSYSSPTVLIMAPAVFCLFNSLRVPVSFTRWLTAFVPLTLGIYLVHPIVLETLRWQWGRFAPALLRPILDIPITFVLTVIISAAFVGLVRCIPIVRLAV</sequence>
<dbReference type="GO" id="GO:0005886">
    <property type="term" value="C:plasma membrane"/>
    <property type="evidence" value="ECO:0007669"/>
    <property type="project" value="UniProtKB-SubCell"/>
</dbReference>
<protein>
    <submittedName>
        <fullName evidence="9">Acyltransferase family protein</fullName>
    </submittedName>
</protein>
<gene>
    <name evidence="9" type="ORF">HAP48_007465</name>
</gene>
<feature type="transmembrane region" description="Helical" evidence="7">
    <location>
        <begin position="84"/>
        <end position="108"/>
    </location>
</feature>
<evidence type="ECO:0000256" key="7">
    <source>
        <dbReference type="SAM" id="Phobius"/>
    </source>
</evidence>
<organism evidence="9">
    <name type="scientific">Bradyrhizobium septentrionale</name>
    <dbReference type="NCBI Taxonomy" id="1404411"/>
    <lineage>
        <taxon>Bacteria</taxon>
        <taxon>Pseudomonadati</taxon>
        <taxon>Pseudomonadota</taxon>
        <taxon>Alphaproteobacteria</taxon>
        <taxon>Hyphomicrobiales</taxon>
        <taxon>Nitrobacteraceae</taxon>
        <taxon>Bradyrhizobium</taxon>
    </lineage>
</organism>
<evidence type="ECO:0000313" key="9">
    <source>
        <dbReference type="EMBL" id="NVI42911.1"/>
    </source>
</evidence>
<evidence type="ECO:0000256" key="6">
    <source>
        <dbReference type="ARBA" id="ARBA00023136"/>
    </source>
</evidence>
<reference evidence="9" key="1">
    <citation type="submission" date="2020-06" db="EMBL/GenBank/DDBJ databases">
        <title>Whole Genome Sequence of Bradyrhizobium sp. Strain 1S1.</title>
        <authorList>
            <person name="Bromfield E.S.P."/>
            <person name="Cloutier S."/>
        </authorList>
    </citation>
    <scope>NUCLEOTIDE SEQUENCE [LARGE SCALE GENOMIC DNA]</scope>
    <source>
        <strain evidence="9">1S1</strain>
    </source>
</reference>
<dbReference type="PANTHER" id="PTHR40074">
    <property type="entry name" value="O-ACETYLTRANSFERASE WECH"/>
    <property type="match status" value="1"/>
</dbReference>
<comment type="caution">
    <text evidence="9">The sequence shown here is derived from an EMBL/GenBank/DDBJ whole genome shotgun (WGS) entry which is preliminary data.</text>
</comment>
<dbReference type="AlphaFoldDB" id="A0A973ZY80"/>
<name>A0A973ZY80_9BRAD</name>
<dbReference type="InterPro" id="IPR002656">
    <property type="entry name" value="Acyl_transf_3_dom"/>
</dbReference>
<evidence type="ECO:0000256" key="1">
    <source>
        <dbReference type="ARBA" id="ARBA00004651"/>
    </source>
</evidence>
<accession>A0A973ZY80</accession>
<comment type="subcellular location">
    <subcellularLocation>
        <location evidence="1">Cell membrane</location>
        <topology evidence="1">Multi-pass membrane protein</topology>
    </subcellularLocation>
</comment>
<keyword evidence="9" id="KW-0012">Acyltransferase</keyword>
<keyword evidence="6 7" id="KW-0472">Membrane</keyword>
<feature type="domain" description="Acyltransferase 3" evidence="8">
    <location>
        <begin position="77"/>
        <end position="282"/>
    </location>
</feature>
<evidence type="ECO:0000259" key="8">
    <source>
        <dbReference type="Pfam" id="PF01757"/>
    </source>
</evidence>
<dbReference type="EMBL" id="JAAOLE020000001">
    <property type="protein sequence ID" value="NVI42911.1"/>
    <property type="molecule type" value="Genomic_DNA"/>
</dbReference>
<feature type="transmembrane region" description="Helical" evidence="7">
    <location>
        <begin position="165"/>
        <end position="184"/>
    </location>
</feature>
<evidence type="ECO:0000256" key="5">
    <source>
        <dbReference type="ARBA" id="ARBA00022989"/>
    </source>
</evidence>
<keyword evidence="9" id="KW-0808">Transferase</keyword>
<feature type="transmembrane region" description="Helical" evidence="7">
    <location>
        <begin position="138"/>
        <end position="158"/>
    </location>
</feature>
<evidence type="ECO:0000256" key="2">
    <source>
        <dbReference type="ARBA" id="ARBA00007400"/>
    </source>
</evidence>
<feature type="transmembrane region" description="Helical" evidence="7">
    <location>
        <begin position="228"/>
        <end position="246"/>
    </location>
</feature>
<keyword evidence="4 7" id="KW-0812">Transmembrane</keyword>
<dbReference type="RefSeq" id="WP_165128029.1">
    <property type="nucleotide sequence ID" value="NZ_CP088285.1"/>
</dbReference>
<comment type="similarity">
    <text evidence="2">Belongs to the acyltransferase 3 family.</text>
</comment>
<feature type="transmembrane region" description="Helical" evidence="7">
    <location>
        <begin position="266"/>
        <end position="286"/>
    </location>
</feature>
<proteinExistence type="inferred from homology"/>
<dbReference type="PANTHER" id="PTHR40074:SF2">
    <property type="entry name" value="O-ACETYLTRANSFERASE WECH"/>
    <property type="match status" value="1"/>
</dbReference>
<keyword evidence="3" id="KW-1003">Cell membrane</keyword>
<evidence type="ECO:0000256" key="4">
    <source>
        <dbReference type="ARBA" id="ARBA00022692"/>
    </source>
</evidence>
<evidence type="ECO:0000256" key="3">
    <source>
        <dbReference type="ARBA" id="ARBA00022475"/>
    </source>
</evidence>
<keyword evidence="5 7" id="KW-1133">Transmembrane helix</keyword>
<feature type="transmembrane region" description="Helical" evidence="7">
    <location>
        <begin position="115"/>
        <end position="132"/>
    </location>
</feature>
<feature type="transmembrane region" description="Helical" evidence="7">
    <location>
        <begin position="196"/>
        <end position="216"/>
    </location>
</feature>
<dbReference type="GO" id="GO:0009246">
    <property type="term" value="P:enterobacterial common antigen biosynthetic process"/>
    <property type="evidence" value="ECO:0007669"/>
    <property type="project" value="TreeGrafter"/>
</dbReference>
<dbReference type="GO" id="GO:0016413">
    <property type="term" value="F:O-acetyltransferase activity"/>
    <property type="evidence" value="ECO:0007669"/>
    <property type="project" value="TreeGrafter"/>
</dbReference>